<proteinExistence type="predicted"/>
<evidence type="ECO:0000313" key="1">
    <source>
        <dbReference type="EMBL" id="MBF8378489.1"/>
    </source>
</evidence>
<dbReference type="EMBL" id="JADPKZ010000045">
    <property type="protein sequence ID" value="MBF8378489.1"/>
    <property type="molecule type" value="Genomic_DNA"/>
</dbReference>
<dbReference type="Proteomes" id="UP000642910">
    <property type="component" value="Unassembled WGS sequence"/>
</dbReference>
<protein>
    <submittedName>
        <fullName evidence="1">Uncharacterized protein</fullName>
    </submittedName>
</protein>
<dbReference type="RefSeq" id="WP_195867964.1">
    <property type="nucleotide sequence ID" value="NZ_JADPKZ010000045.1"/>
</dbReference>
<organism evidence="1 2">
    <name type="scientific">Alicyclobacillus mali</name>
    <name type="common">ex Roth et al. 2021</name>
    <dbReference type="NCBI Taxonomy" id="1123961"/>
    <lineage>
        <taxon>Bacteria</taxon>
        <taxon>Bacillati</taxon>
        <taxon>Bacillota</taxon>
        <taxon>Bacilli</taxon>
        <taxon>Bacillales</taxon>
        <taxon>Alicyclobacillaceae</taxon>
        <taxon>Alicyclobacillus</taxon>
    </lineage>
</organism>
<comment type="caution">
    <text evidence="1">The sequence shown here is derived from an EMBL/GenBank/DDBJ whole genome shotgun (WGS) entry which is preliminary data.</text>
</comment>
<accession>A0ABS0F5C7</accession>
<sequence length="74" mass="8207">MPSSRWDTNLFGNVEVVGDPYAGGFLAVHVPDGTGRGVRQLFCRVESVDRAGQWMELSIPQALFAWVREADDEP</sequence>
<name>A0ABS0F5C7_9BACL</name>
<reference evidence="1 2" key="1">
    <citation type="submission" date="2020-11" db="EMBL/GenBank/DDBJ databases">
        <title>Genomic insight of Alicyclobacillus mali FL 18 reveals a new arsenic-resistant strain, with potential in environmental biotechnology.</title>
        <authorList>
            <person name="Fiorentino G."/>
            <person name="Gallo G."/>
            <person name="Aulitto M."/>
        </authorList>
    </citation>
    <scope>NUCLEOTIDE SEQUENCE [LARGE SCALE GENOMIC DNA]</scope>
    <source>
        <strain evidence="1 2">FL 18</strain>
    </source>
</reference>
<evidence type="ECO:0000313" key="2">
    <source>
        <dbReference type="Proteomes" id="UP000642910"/>
    </source>
</evidence>
<keyword evidence="2" id="KW-1185">Reference proteome</keyword>
<gene>
    <name evidence="1" type="ORF">IW967_11550</name>
</gene>